<organism evidence="2 3">
    <name type="scientific">Clostridium uliginosum</name>
    <dbReference type="NCBI Taxonomy" id="119641"/>
    <lineage>
        <taxon>Bacteria</taxon>
        <taxon>Bacillati</taxon>
        <taxon>Bacillota</taxon>
        <taxon>Clostridia</taxon>
        <taxon>Eubacteriales</taxon>
        <taxon>Clostridiaceae</taxon>
        <taxon>Clostridium</taxon>
    </lineage>
</organism>
<dbReference type="RefSeq" id="WP_090089411.1">
    <property type="nucleotide sequence ID" value="NZ_FOMG01000005.1"/>
</dbReference>
<dbReference type="OrthoDB" id="1907609at2"/>
<protein>
    <submittedName>
        <fullName evidence="2">Tetratricopeptide repeat-containing protein</fullName>
    </submittedName>
</protein>
<dbReference type="STRING" id="119641.SAMN05421842_10569"/>
<sequence length="119" mass="13753">MNYFNEGNKLYNTQDYLSAIDCYKKSAVQKQNEACSYYNAGVCFIKLKDFNKAILMLKNAIAIQHESKYFFNLGYCYSMKEDLNKALQLFNIAWSLNNTDKDSEKAINLIISKISKNSI</sequence>
<proteinExistence type="predicted"/>
<dbReference type="AlphaFoldDB" id="A0A1I1K5U6"/>
<evidence type="ECO:0000313" key="2">
    <source>
        <dbReference type="EMBL" id="SFC55891.1"/>
    </source>
</evidence>
<dbReference type="EMBL" id="FOMG01000005">
    <property type="protein sequence ID" value="SFC55891.1"/>
    <property type="molecule type" value="Genomic_DNA"/>
</dbReference>
<keyword evidence="1" id="KW-0802">TPR repeat</keyword>
<accession>A0A1I1K5U6</accession>
<dbReference type="PROSITE" id="PS50005">
    <property type="entry name" value="TPR"/>
    <property type="match status" value="1"/>
</dbReference>
<reference evidence="2 3" key="1">
    <citation type="submission" date="2016-10" db="EMBL/GenBank/DDBJ databases">
        <authorList>
            <person name="de Groot N.N."/>
        </authorList>
    </citation>
    <scope>NUCLEOTIDE SEQUENCE [LARGE SCALE GENOMIC DNA]</scope>
    <source>
        <strain evidence="2 3">DSM 12992</strain>
    </source>
</reference>
<keyword evidence="3" id="KW-1185">Reference proteome</keyword>
<dbReference type="Pfam" id="PF13181">
    <property type="entry name" value="TPR_8"/>
    <property type="match status" value="1"/>
</dbReference>
<dbReference type="InterPro" id="IPR019734">
    <property type="entry name" value="TPR_rpt"/>
</dbReference>
<name>A0A1I1K5U6_9CLOT</name>
<evidence type="ECO:0000313" key="3">
    <source>
        <dbReference type="Proteomes" id="UP000199263"/>
    </source>
</evidence>
<dbReference type="InterPro" id="IPR011990">
    <property type="entry name" value="TPR-like_helical_dom_sf"/>
</dbReference>
<gene>
    <name evidence="2" type="ORF">SAMN05421842_10569</name>
</gene>
<evidence type="ECO:0000256" key="1">
    <source>
        <dbReference type="PROSITE-ProRule" id="PRU00339"/>
    </source>
</evidence>
<dbReference type="Gene3D" id="1.25.40.10">
    <property type="entry name" value="Tetratricopeptide repeat domain"/>
    <property type="match status" value="1"/>
</dbReference>
<feature type="repeat" description="TPR" evidence="1">
    <location>
        <begin position="67"/>
        <end position="100"/>
    </location>
</feature>
<dbReference type="SMART" id="SM00028">
    <property type="entry name" value="TPR"/>
    <property type="match status" value="3"/>
</dbReference>
<dbReference type="SUPFAM" id="SSF48452">
    <property type="entry name" value="TPR-like"/>
    <property type="match status" value="1"/>
</dbReference>
<dbReference type="Proteomes" id="UP000199263">
    <property type="component" value="Unassembled WGS sequence"/>
</dbReference>